<protein>
    <submittedName>
        <fullName evidence="6">HTH-type transcriptional activator RhaS</fullName>
    </submittedName>
</protein>
<gene>
    <name evidence="6" type="primary">rhaS_6</name>
    <name evidence="6" type="ORF">VMF7928_04087</name>
</gene>
<dbReference type="InterPro" id="IPR014710">
    <property type="entry name" value="RmlC-like_jellyroll"/>
</dbReference>
<dbReference type="InterPro" id="IPR009057">
    <property type="entry name" value="Homeodomain-like_sf"/>
</dbReference>
<feature type="domain" description="HTH araC/xylS-type" evidence="5">
    <location>
        <begin position="170"/>
        <end position="267"/>
    </location>
</feature>
<dbReference type="InterPro" id="IPR020449">
    <property type="entry name" value="Tscrpt_reg_AraC-type_HTH"/>
</dbReference>
<dbReference type="RefSeq" id="WP_237363503.1">
    <property type="nucleotide sequence ID" value="NZ_CAKLDM010000002.1"/>
</dbReference>
<dbReference type="Pfam" id="PF12833">
    <property type="entry name" value="HTH_18"/>
    <property type="match status" value="1"/>
</dbReference>
<dbReference type="Gene3D" id="2.60.120.10">
    <property type="entry name" value="Jelly Rolls"/>
    <property type="match status" value="1"/>
</dbReference>
<dbReference type="Pfam" id="PF02311">
    <property type="entry name" value="AraC_binding"/>
    <property type="match status" value="1"/>
</dbReference>
<organism evidence="6 7">
    <name type="scientific">Vibrio marisflavi CECT 7928</name>
    <dbReference type="NCBI Taxonomy" id="634439"/>
    <lineage>
        <taxon>Bacteria</taxon>
        <taxon>Pseudomonadati</taxon>
        <taxon>Pseudomonadota</taxon>
        <taxon>Gammaproteobacteria</taxon>
        <taxon>Vibrionales</taxon>
        <taxon>Vibrionaceae</taxon>
        <taxon>Vibrio</taxon>
    </lineage>
</organism>
<keyword evidence="4" id="KW-0804">Transcription</keyword>
<evidence type="ECO:0000256" key="4">
    <source>
        <dbReference type="ARBA" id="ARBA00023163"/>
    </source>
</evidence>
<dbReference type="InterPro" id="IPR003313">
    <property type="entry name" value="AraC-bd"/>
</dbReference>
<dbReference type="Proteomes" id="UP000838748">
    <property type="component" value="Unassembled WGS sequence"/>
</dbReference>
<dbReference type="EMBL" id="CAKLDM010000002">
    <property type="protein sequence ID" value="CAH0542103.1"/>
    <property type="molecule type" value="Genomic_DNA"/>
</dbReference>
<proteinExistence type="predicted"/>
<dbReference type="Gene3D" id="1.10.10.60">
    <property type="entry name" value="Homeodomain-like"/>
    <property type="match status" value="1"/>
</dbReference>
<evidence type="ECO:0000259" key="5">
    <source>
        <dbReference type="PROSITE" id="PS01124"/>
    </source>
</evidence>
<evidence type="ECO:0000313" key="6">
    <source>
        <dbReference type="EMBL" id="CAH0542103.1"/>
    </source>
</evidence>
<evidence type="ECO:0000256" key="2">
    <source>
        <dbReference type="ARBA" id="ARBA00023125"/>
    </source>
</evidence>
<dbReference type="PROSITE" id="PS01124">
    <property type="entry name" value="HTH_ARAC_FAMILY_2"/>
    <property type="match status" value="1"/>
</dbReference>
<evidence type="ECO:0000313" key="7">
    <source>
        <dbReference type="Proteomes" id="UP000838748"/>
    </source>
</evidence>
<dbReference type="SUPFAM" id="SSF51215">
    <property type="entry name" value="Regulatory protein AraC"/>
    <property type="match status" value="1"/>
</dbReference>
<keyword evidence="3" id="KW-0010">Activator</keyword>
<name>A0ABM9A8P9_9VIBR</name>
<dbReference type="SUPFAM" id="SSF46689">
    <property type="entry name" value="Homeodomain-like"/>
    <property type="match status" value="2"/>
</dbReference>
<keyword evidence="2" id="KW-0238">DNA-binding</keyword>
<dbReference type="InterPro" id="IPR037923">
    <property type="entry name" value="HTH-like"/>
</dbReference>
<keyword evidence="7" id="KW-1185">Reference proteome</keyword>
<evidence type="ECO:0000256" key="1">
    <source>
        <dbReference type="ARBA" id="ARBA00023015"/>
    </source>
</evidence>
<reference evidence="6" key="1">
    <citation type="submission" date="2021-11" db="EMBL/GenBank/DDBJ databases">
        <authorList>
            <person name="Rodrigo-Torres L."/>
            <person name="Arahal R. D."/>
            <person name="Lucena T."/>
        </authorList>
    </citation>
    <scope>NUCLEOTIDE SEQUENCE</scope>
    <source>
        <strain evidence="6">CECT 7928</strain>
    </source>
</reference>
<dbReference type="PRINTS" id="PR00032">
    <property type="entry name" value="HTHARAC"/>
</dbReference>
<dbReference type="PANTHER" id="PTHR46796">
    <property type="entry name" value="HTH-TYPE TRANSCRIPTIONAL ACTIVATOR RHAS-RELATED"/>
    <property type="match status" value="1"/>
</dbReference>
<accession>A0ABM9A8P9</accession>
<sequence length="268" mass="30764">MADDIQYHSTEFEAINLIEASYKQFSFQRHYHLDFHIGLITGGQQVFQHNGKSHRVGSGQLVIMPPDEIHDGQSWQDSGYDVQVFAIKPDWLSQMAEVTTSDSLINFQQLIVSDRDIFSELSQLHHTLKRQDISQLAMDCAPYEGFHQLFNRYGSLGKQDEVRLGKQHIGRLKEYLIENLDQAIRLEDLSTMCQLSETQFQRRFKAQMGLTPYAWLSRLRLEKSLQLLKSGINGTDVALQVGFYDQAHFTKAFKSSFGITPSQVSTRN</sequence>
<dbReference type="InterPro" id="IPR050204">
    <property type="entry name" value="AraC_XylS_family_regulators"/>
</dbReference>
<dbReference type="InterPro" id="IPR018060">
    <property type="entry name" value="HTH_AraC"/>
</dbReference>
<dbReference type="SMART" id="SM00342">
    <property type="entry name" value="HTH_ARAC"/>
    <property type="match status" value="1"/>
</dbReference>
<dbReference type="PANTHER" id="PTHR46796:SF11">
    <property type="entry name" value="TRANSCRIPTIONAL REGULATOR-RELATED"/>
    <property type="match status" value="1"/>
</dbReference>
<evidence type="ECO:0000256" key="3">
    <source>
        <dbReference type="ARBA" id="ARBA00023159"/>
    </source>
</evidence>
<comment type="caution">
    <text evidence="6">The sequence shown here is derived from an EMBL/GenBank/DDBJ whole genome shotgun (WGS) entry which is preliminary data.</text>
</comment>
<keyword evidence="1" id="KW-0805">Transcription regulation</keyword>